<evidence type="ECO:0000313" key="2">
    <source>
        <dbReference type="Proteomes" id="UP001327560"/>
    </source>
</evidence>
<reference evidence="1 2" key="1">
    <citation type="submission" date="2023-10" db="EMBL/GenBank/DDBJ databases">
        <title>Chromosome-scale genome assembly provides insights into flower coloration mechanisms of Canna indica.</title>
        <authorList>
            <person name="Li C."/>
        </authorList>
    </citation>
    <scope>NUCLEOTIDE SEQUENCE [LARGE SCALE GENOMIC DNA]</scope>
    <source>
        <tissue evidence="1">Flower</tissue>
    </source>
</reference>
<dbReference type="AlphaFoldDB" id="A0AAQ3JZP5"/>
<dbReference type="InterPro" id="IPR025322">
    <property type="entry name" value="PADRE_dom"/>
</dbReference>
<dbReference type="EMBL" id="CP136891">
    <property type="protein sequence ID" value="WOK99096.1"/>
    <property type="molecule type" value="Genomic_DNA"/>
</dbReference>
<dbReference type="Pfam" id="PF14009">
    <property type="entry name" value="PADRE"/>
    <property type="match status" value="1"/>
</dbReference>
<sequence>MGNGLSPCITPPRPRAPVELVFWGGAATELSAGQHLAGELMFRFPDRVVCRADSFYLGRPAPVLAIGDELLPGRTYFVLPIDRLPCHEYPLTAVSLAALSPAGPARASLASGAGGPSPFAYEKGSDGRLLIKVQPEFIKRLIGAAEVGDRCRGGEEGTTTLCSTPELRKHYEQLVGATRDRPWSPTLETISERKKRGISANRLSPVRLIGLEKKKTCFNSWFDA</sequence>
<accession>A0AAQ3JZP5</accession>
<gene>
    <name evidence="1" type="ORF">Cni_G07808</name>
</gene>
<dbReference type="PANTHER" id="PTHR33052">
    <property type="entry name" value="DUF4228 DOMAIN PROTEIN-RELATED"/>
    <property type="match status" value="1"/>
</dbReference>
<proteinExistence type="predicted"/>
<evidence type="ECO:0000313" key="1">
    <source>
        <dbReference type="EMBL" id="WOK99096.1"/>
    </source>
</evidence>
<keyword evidence="2" id="KW-1185">Reference proteome</keyword>
<organism evidence="1 2">
    <name type="scientific">Canna indica</name>
    <name type="common">Indian-shot</name>
    <dbReference type="NCBI Taxonomy" id="4628"/>
    <lineage>
        <taxon>Eukaryota</taxon>
        <taxon>Viridiplantae</taxon>
        <taxon>Streptophyta</taxon>
        <taxon>Embryophyta</taxon>
        <taxon>Tracheophyta</taxon>
        <taxon>Spermatophyta</taxon>
        <taxon>Magnoliopsida</taxon>
        <taxon>Liliopsida</taxon>
        <taxon>Zingiberales</taxon>
        <taxon>Cannaceae</taxon>
        <taxon>Canna</taxon>
    </lineage>
</organism>
<dbReference type="Proteomes" id="UP001327560">
    <property type="component" value="Chromosome 2"/>
</dbReference>
<protein>
    <submittedName>
        <fullName evidence="1">Uncharacterized protein</fullName>
    </submittedName>
</protein>
<name>A0AAQ3JZP5_9LILI</name>